<dbReference type="RefSeq" id="WP_057767941.1">
    <property type="nucleotide sequence ID" value="NZ_CP183326.1"/>
</dbReference>
<evidence type="ECO:0000313" key="1">
    <source>
        <dbReference type="EMBL" id="TCJ04818.1"/>
    </source>
</evidence>
<dbReference type="AlphaFoldDB" id="A0A4V2NUK4"/>
<keyword evidence="2" id="KW-1185">Reference proteome</keyword>
<comment type="caution">
    <text evidence="1">The sequence shown here is derived from an EMBL/GenBank/DDBJ whole genome shotgun (WGS) entry which is preliminary data.</text>
</comment>
<dbReference type="Pfam" id="PF26344">
    <property type="entry name" value="YuzC"/>
    <property type="match status" value="1"/>
</dbReference>
<dbReference type="Proteomes" id="UP000293846">
    <property type="component" value="Unassembled WGS sequence"/>
</dbReference>
<reference evidence="1 2" key="1">
    <citation type="submission" date="2019-03" db="EMBL/GenBank/DDBJ databases">
        <authorList>
            <person name="Jensen L."/>
            <person name="Storgaard J."/>
            <person name="Sulaj E."/>
            <person name="Schramm A."/>
            <person name="Marshall I.P.G."/>
        </authorList>
    </citation>
    <scope>NUCLEOTIDE SEQUENCE [LARGE SCALE GENOMIC DNA]</scope>
    <source>
        <strain evidence="1 2">2017H2G3</strain>
    </source>
</reference>
<dbReference type="InterPro" id="IPR058870">
    <property type="entry name" value="YuzC"/>
</dbReference>
<dbReference type="EMBL" id="SJTH01000007">
    <property type="protein sequence ID" value="TCJ04818.1"/>
    <property type="molecule type" value="Genomic_DNA"/>
</dbReference>
<name>A0A4V2NUK4_9BACI</name>
<gene>
    <name evidence="1" type="ORF">E0Y62_08445</name>
</gene>
<dbReference type="OrthoDB" id="2615349at2"/>
<accession>A0A4V2NUK4</accession>
<organism evidence="1 2">
    <name type="scientific">Cytobacillus praedii</name>
    <dbReference type="NCBI Taxonomy" id="1742358"/>
    <lineage>
        <taxon>Bacteria</taxon>
        <taxon>Bacillati</taxon>
        <taxon>Bacillota</taxon>
        <taxon>Bacilli</taxon>
        <taxon>Bacillales</taxon>
        <taxon>Bacillaceae</taxon>
        <taxon>Cytobacillus</taxon>
    </lineage>
</organism>
<proteinExistence type="predicted"/>
<evidence type="ECO:0000313" key="2">
    <source>
        <dbReference type="Proteomes" id="UP000293846"/>
    </source>
</evidence>
<sequence>MSSAKDMAILMNDASRLLAKMAKSKKFSFELMNAAQQSKMEKVEQMIKSTGIKNIPKTSYTPDGLSLHFDSGKAYNDCCKLTLKLRWS</sequence>
<protein>
    <submittedName>
        <fullName evidence="1">Uncharacterized protein</fullName>
    </submittedName>
</protein>